<dbReference type="InterPro" id="IPR052517">
    <property type="entry name" value="GlcG_carb_metab_protein"/>
</dbReference>
<dbReference type="STRING" id="1454373.ACMU_08200"/>
<dbReference type="Proteomes" id="UP000026249">
    <property type="component" value="Unassembled WGS sequence"/>
</dbReference>
<reference evidence="1 2" key="1">
    <citation type="submission" date="2014-03" db="EMBL/GenBank/DDBJ databases">
        <title>Draft Genome Sequence of Actibacterium mucosum KCTC 23349, a Marine Alphaproteobacterium with Complex Ionic Requirements Isolated from Mediterranean Seawater at Malvarrosa Beach, Valencia, Spain.</title>
        <authorList>
            <person name="Arahal D.R."/>
            <person name="Shao Z."/>
            <person name="Lai Q."/>
            <person name="Pujalte M.J."/>
        </authorList>
    </citation>
    <scope>NUCLEOTIDE SEQUENCE [LARGE SCALE GENOMIC DNA]</scope>
    <source>
        <strain evidence="1 2">KCTC 23349</strain>
    </source>
</reference>
<dbReference type="PANTHER" id="PTHR34309:SF1">
    <property type="entry name" value="PROTEIN GLCG"/>
    <property type="match status" value="1"/>
</dbReference>
<dbReference type="Gene3D" id="3.30.450.150">
    <property type="entry name" value="Haem-degrading domain"/>
    <property type="match status" value="1"/>
</dbReference>
<dbReference type="InterPro" id="IPR038084">
    <property type="entry name" value="PduO/GlcC-like_sf"/>
</dbReference>
<dbReference type="AlphaFoldDB" id="A0A037ZEL1"/>
<gene>
    <name evidence="1" type="ORF">ACMU_08200</name>
</gene>
<accession>A0A037ZEL1</accession>
<keyword evidence="2" id="KW-1185">Reference proteome</keyword>
<name>A0A037ZEL1_9RHOB</name>
<evidence type="ECO:0000313" key="1">
    <source>
        <dbReference type="EMBL" id="KAJ53946.1"/>
    </source>
</evidence>
<sequence>MNLTQTTLTLSHHATLQMLQAAVAKAEEMQQPQCIVIVDASGETLAEIKMSGAKYLSRKSARSKARTAASTGALTTDIPEAVRLHIAAATGGEVTGLGGGIPIRIDGQLVGGIGVGSGSAVQDMCVARAAL</sequence>
<evidence type="ECO:0000313" key="2">
    <source>
        <dbReference type="Proteomes" id="UP000026249"/>
    </source>
</evidence>
<dbReference type="PANTHER" id="PTHR34309">
    <property type="entry name" value="SLR1406 PROTEIN"/>
    <property type="match status" value="1"/>
</dbReference>
<dbReference type="OrthoDB" id="9815788at2"/>
<dbReference type="Pfam" id="PF03928">
    <property type="entry name" value="HbpS-like"/>
    <property type="match status" value="1"/>
</dbReference>
<dbReference type="RefSeq" id="WP_035263042.1">
    <property type="nucleotide sequence ID" value="NZ_JFKE01000020.1"/>
</dbReference>
<feature type="non-terminal residue" evidence="1">
    <location>
        <position position="131"/>
    </location>
</feature>
<dbReference type="EMBL" id="JFKE01000020">
    <property type="protein sequence ID" value="KAJ53946.1"/>
    <property type="molecule type" value="Genomic_DNA"/>
</dbReference>
<organism evidence="1 2">
    <name type="scientific">Actibacterium mucosum KCTC 23349</name>
    <dbReference type="NCBI Taxonomy" id="1454373"/>
    <lineage>
        <taxon>Bacteria</taxon>
        <taxon>Pseudomonadati</taxon>
        <taxon>Pseudomonadota</taxon>
        <taxon>Alphaproteobacteria</taxon>
        <taxon>Rhodobacterales</taxon>
        <taxon>Roseobacteraceae</taxon>
        <taxon>Actibacterium</taxon>
    </lineage>
</organism>
<protein>
    <submittedName>
        <fullName evidence="1">Glcg protein</fullName>
    </submittedName>
</protein>
<dbReference type="SUPFAM" id="SSF143744">
    <property type="entry name" value="GlcG-like"/>
    <property type="match status" value="1"/>
</dbReference>
<comment type="caution">
    <text evidence="1">The sequence shown here is derived from an EMBL/GenBank/DDBJ whole genome shotgun (WGS) entry which is preliminary data.</text>
</comment>
<proteinExistence type="predicted"/>
<dbReference type="InterPro" id="IPR005624">
    <property type="entry name" value="PduO/GlcC-like"/>
</dbReference>